<protein>
    <submittedName>
        <fullName evidence="1">Uncharacterized protein</fullName>
    </submittedName>
</protein>
<evidence type="ECO:0000313" key="2">
    <source>
        <dbReference type="Proteomes" id="UP000199662"/>
    </source>
</evidence>
<proteinExistence type="predicted"/>
<keyword evidence="2" id="KW-1185">Reference proteome</keyword>
<dbReference type="Proteomes" id="UP000199662">
    <property type="component" value="Unassembled WGS sequence"/>
</dbReference>
<organism evidence="1 2">
    <name type="scientific">Propionispira arboris</name>
    <dbReference type="NCBI Taxonomy" id="84035"/>
    <lineage>
        <taxon>Bacteria</taxon>
        <taxon>Bacillati</taxon>
        <taxon>Bacillota</taxon>
        <taxon>Negativicutes</taxon>
        <taxon>Selenomonadales</taxon>
        <taxon>Selenomonadaceae</taxon>
        <taxon>Propionispira</taxon>
    </lineage>
</organism>
<reference evidence="1 2" key="1">
    <citation type="submission" date="2016-10" db="EMBL/GenBank/DDBJ databases">
        <authorList>
            <person name="de Groot N.N."/>
        </authorList>
    </citation>
    <scope>NUCLEOTIDE SEQUENCE [LARGE SCALE GENOMIC DNA]</scope>
    <source>
        <strain evidence="1 2">DSM 2179</strain>
    </source>
</reference>
<dbReference type="AlphaFoldDB" id="A0A1H6TKC4"/>
<evidence type="ECO:0000313" key="1">
    <source>
        <dbReference type="EMBL" id="SEI78624.1"/>
    </source>
</evidence>
<gene>
    <name evidence="1" type="ORF">SAMN05660742_10143</name>
</gene>
<name>A0A1H6TKC4_9FIRM</name>
<dbReference type="EMBL" id="FNZK01000001">
    <property type="protein sequence ID" value="SEI78624.1"/>
    <property type="molecule type" value="Genomic_DNA"/>
</dbReference>
<accession>A0A1H6TKC4</accession>
<sequence length="82" mass="9500">MSMGEYLRQQLDFFRTRPAKDRVSDDKYIASLLVSQWLNRVPDDTETQQCSELAPIRMAGIHETVERILAECSVSGYRFICI</sequence>